<dbReference type="PANTHER" id="PTHR35011">
    <property type="entry name" value="2,3-DIKETO-L-GULONATE TRAP TRANSPORTER SMALL PERMEASE PROTEIN YIAM"/>
    <property type="match status" value="1"/>
</dbReference>
<dbReference type="Pfam" id="PF04290">
    <property type="entry name" value="DctQ"/>
    <property type="match status" value="1"/>
</dbReference>
<comment type="function">
    <text evidence="9">Part of the tripartite ATP-independent periplasmic (TRAP) transport system.</text>
</comment>
<evidence type="ECO:0000256" key="9">
    <source>
        <dbReference type="RuleBase" id="RU369079"/>
    </source>
</evidence>
<feature type="transmembrane region" description="Helical" evidence="9">
    <location>
        <begin position="134"/>
        <end position="155"/>
    </location>
</feature>
<gene>
    <name evidence="11" type="ORF">THS5294_00027</name>
</gene>
<dbReference type="PANTHER" id="PTHR35011:SF4">
    <property type="entry name" value="SLL1102 PROTEIN"/>
    <property type="match status" value="1"/>
</dbReference>
<evidence type="ECO:0000256" key="6">
    <source>
        <dbReference type="ARBA" id="ARBA00022989"/>
    </source>
</evidence>
<keyword evidence="3" id="KW-1003">Cell membrane</keyword>
<evidence type="ECO:0000256" key="7">
    <source>
        <dbReference type="ARBA" id="ARBA00023136"/>
    </source>
</evidence>
<dbReference type="RefSeq" id="WP_058122126.1">
    <property type="nucleotide sequence ID" value="NZ_CYRX01000004.1"/>
</dbReference>
<dbReference type="InterPro" id="IPR055348">
    <property type="entry name" value="DctQ"/>
</dbReference>
<proteinExistence type="inferred from homology"/>
<dbReference type="GO" id="GO:0005886">
    <property type="term" value="C:plasma membrane"/>
    <property type="evidence" value="ECO:0007669"/>
    <property type="project" value="UniProtKB-SubCell"/>
</dbReference>
<feature type="transmembrane region" description="Helical" evidence="9">
    <location>
        <begin position="90"/>
        <end position="111"/>
    </location>
</feature>
<dbReference type="Proteomes" id="UP000051298">
    <property type="component" value="Unassembled WGS sequence"/>
</dbReference>
<name>A0A0P1EVH7_9RHOB</name>
<keyword evidence="6 9" id="KW-1133">Transmembrane helix</keyword>
<evidence type="ECO:0000256" key="1">
    <source>
        <dbReference type="ARBA" id="ARBA00004429"/>
    </source>
</evidence>
<evidence type="ECO:0000256" key="3">
    <source>
        <dbReference type="ARBA" id="ARBA00022475"/>
    </source>
</evidence>
<protein>
    <recommendedName>
        <fullName evidence="9">TRAP transporter small permease protein</fullName>
    </recommendedName>
</protein>
<evidence type="ECO:0000313" key="12">
    <source>
        <dbReference type="Proteomes" id="UP000051298"/>
    </source>
</evidence>
<sequence>MLKIAHLFERICHYAARLAGLLLFVLTFVVLYDIIGRQFFNTGSVALQELEWHIHGAIVMLGFGYAYTRNSHVRIDIVSQSFSDRTKMKLEIVGIVLLLTPFLLVILWYGVDFAHRSFVRGESSSGGLGLDHRWIIKSAVPLSALIALMGAWSVLIRSVAALRGQNVSPYRKEPLWNS</sequence>
<dbReference type="GO" id="GO:0022857">
    <property type="term" value="F:transmembrane transporter activity"/>
    <property type="evidence" value="ECO:0007669"/>
    <property type="project" value="UniProtKB-UniRule"/>
</dbReference>
<keyword evidence="2 9" id="KW-0813">Transport</keyword>
<comment type="subcellular location">
    <subcellularLocation>
        <location evidence="1 9">Cell inner membrane</location>
        <topology evidence="1 9">Multi-pass membrane protein</topology>
    </subcellularLocation>
</comment>
<keyword evidence="7 9" id="KW-0472">Membrane</keyword>
<comment type="similarity">
    <text evidence="8 9">Belongs to the TRAP transporter small permease family.</text>
</comment>
<organism evidence="11 12">
    <name type="scientific">Thalassobacter stenotrophicus</name>
    <dbReference type="NCBI Taxonomy" id="266809"/>
    <lineage>
        <taxon>Bacteria</taxon>
        <taxon>Pseudomonadati</taxon>
        <taxon>Pseudomonadota</taxon>
        <taxon>Alphaproteobacteria</taxon>
        <taxon>Rhodobacterales</taxon>
        <taxon>Roseobacteraceae</taxon>
        <taxon>Thalassobacter</taxon>
    </lineage>
</organism>
<evidence type="ECO:0000256" key="8">
    <source>
        <dbReference type="ARBA" id="ARBA00038436"/>
    </source>
</evidence>
<accession>A0A0P1EVH7</accession>
<evidence type="ECO:0000259" key="10">
    <source>
        <dbReference type="Pfam" id="PF04290"/>
    </source>
</evidence>
<evidence type="ECO:0000256" key="5">
    <source>
        <dbReference type="ARBA" id="ARBA00022692"/>
    </source>
</evidence>
<feature type="transmembrane region" description="Helical" evidence="9">
    <location>
        <begin position="12"/>
        <end position="32"/>
    </location>
</feature>
<dbReference type="InterPro" id="IPR007387">
    <property type="entry name" value="TRAP_DctQ"/>
</dbReference>
<feature type="domain" description="Tripartite ATP-independent periplasmic transporters DctQ component" evidence="10">
    <location>
        <begin position="27"/>
        <end position="158"/>
    </location>
</feature>
<keyword evidence="5 9" id="KW-0812">Transmembrane</keyword>
<reference evidence="11 12" key="1">
    <citation type="submission" date="2015-09" db="EMBL/GenBank/DDBJ databases">
        <authorList>
            <consortium name="Swine Surveillance"/>
        </authorList>
    </citation>
    <scope>NUCLEOTIDE SEQUENCE [LARGE SCALE GENOMIC DNA]</scope>
    <source>
        <strain evidence="11 12">CECT 5294</strain>
    </source>
</reference>
<feature type="transmembrane region" description="Helical" evidence="9">
    <location>
        <begin position="52"/>
        <end position="69"/>
    </location>
</feature>
<dbReference type="EMBL" id="CYRX01000004">
    <property type="protein sequence ID" value="CUH58749.1"/>
    <property type="molecule type" value="Genomic_DNA"/>
</dbReference>
<keyword evidence="4 9" id="KW-0997">Cell inner membrane</keyword>
<evidence type="ECO:0000313" key="11">
    <source>
        <dbReference type="EMBL" id="CUH58749.1"/>
    </source>
</evidence>
<comment type="subunit">
    <text evidence="9">The complex comprises the extracytoplasmic solute receptor protein and the two transmembrane proteins.</text>
</comment>
<evidence type="ECO:0000256" key="4">
    <source>
        <dbReference type="ARBA" id="ARBA00022519"/>
    </source>
</evidence>
<evidence type="ECO:0000256" key="2">
    <source>
        <dbReference type="ARBA" id="ARBA00022448"/>
    </source>
</evidence>
<dbReference type="AlphaFoldDB" id="A0A0P1EVH7"/>